<accession>A0A5B2VPF8</accession>
<organism evidence="9 10">
    <name type="scientific">Chitinophaga agrisoli</name>
    <dbReference type="NCBI Taxonomy" id="2607653"/>
    <lineage>
        <taxon>Bacteria</taxon>
        <taxon>Pseudomonadati</taxon>
        <taxon>Bacteroidota</taxon>
        <taxon>Chitinophagia</taxon>
        <taxon>Chitinophagales</taxon>
        <taxon>Chitinophagaceae</taxon>
        <taxon>Chitinophaga</taxon>
    </lineage>
</organism>
<evidence type="ECO:0000256" key="6">
    <source>
        <dbReference type="ARBA" id="ARBA00023136"/>
    </source>
</evidence>
<reference evidence="9 10" key="2">
    <citation type="submission" date="2019-09" db="EMBL/GenBank/DDBJ databases">
        <authorList>
            <person name="Jin C."/>
        </authorList>
    </citation>
    <scope>NUCLEOTIDE SEQUENCE [LARGE SCALE GENOMIC DNA]</scope>
    <source>
        <strain evidence="9 10">BN140078</strain>
    </source>
</reference>
<dbReference type="GO" id="GO:0016787">
    <property type="term" value="F:hydrolase activity"/>
    <property type="evidence" value="ECO:0007669"/>
    <property type="project" value="UniProtKB-KW"/>
</dbReference>
<evidence type="ECO:0000259" key="8">
    <source>
        <dbReference type="SMART" id="SM00014"/>
    </source>
</evidence>
<keyword evidence="2" id="KW-1003">Cell membrane</keyword>
<protein>
    <submittedName>
        <fullName evidence="9">Phosphatase PAP2 family protein</fullName>
    </submittedName>
</protein>
<evidence type="ECO:0000256" key="2">
    <source>
        <dbReference type="ARBA" id="ARBA00022475"/>
    </source>
</evidence>
<keyword evidence="5" id="KW-1133">Transmembrane helix</keyword>
<evidence type="ECO:0000256" key="1">
    <source>
        <dbReference type="ARBA" id="ARBA00004651"/>
    </source>
</evidence>
<evidence type="ECO:0000256" key="5">
    <source>
        <dbReference type="ARBA" id="ARBA00022989"/>
    </source>
</evidence>
<sequence length="279" mass="31085">MPAAGDTTLPSNTRTAGYAHDTVPVPRDTSFTTGKTITGKNDSTIRYRINGTYLRSIVEDLAYTASRPFHWGPTDFTRFGVVVGTAGVLMAGDYEIKQLFARNHTNLQDQVAHQIEPFGNAYSPYLIVGMYLAGVVSKQRQLEHASLMTAKSLLISTALYTFTKIVIRRQRPSFGDNPFNFQAPFSNDKQHTSFPSGHMLTVTTVATALSEIYGEDHPWVPWVAYSVAGLTGVSRLYHNRHWSSDVWIGASLGYFVTKTVFKHQRQRSKKGTYNQLAVP</sequence>
<name>A0A5B2VPF8_9BACT</name>
<dbReference type="InterPro" id="IPR036938">
    <property type="entry name" value="PAP2/HPO_sf"/>
</dbReference>
<keyword evidence="6" id="KW-0472">Membrane</keyword>
<evidence type="ECO:0000256" key="4">
    <source>
        <dbReference type="ARBA" id="ARBA00022801"/>
    </source>
</evidence>
<evidence type="ECO:0000256" key="3">
    <source>
        <dbReference type="ARBA" id="ARBA00022692"/>
    </source>
</evidence>
<dbReference type="Pfam" id="PF01569">
    <property type="entry name" value="PAP2"/>
    <property type="match status" value="1"/>
</dbReference>
<dbReference type="InterPro" id="IPR000326">
    <property type="entry name" value="PAP2/HPO"/>
</dbReference>
<dbReference type="SMART" id="SM00014">
    <property type="entry name" value="acidPPc"/>
    <property type="match status" value="1"/>
</dbReference>
<evidence type="ECO:0000256" key="7">
    <source>
        <dbReference type="SAM" id="MobiDB-lite"/>
    </source>
</evidence>
<feature type="region of interest" description="Disordered" evidence="7">
    <location>
        <begin position="1"/>
        <end position="25"/>
    </location>
</feature>
<keyword evidence="4" id="KW-0378">Hydrolase</keyword>
<dbReference type="GO" id="GO:0005886">
    <property type="term" value="C:plasma membrane"/>
    <property type="evidence" value="ECO:0007669"/>
    <property type="project" value="UniProtKB-SubCell"/>
</dbReference>
<dbReference type="Gene3D" id="1.20.144.10">
    <property type="entry name" value="Phosphatidic acid phosphatase type 2/haloperoxidase"/>
    <property type="match status" value="1"/>
</dbReference>
<comment type="caution">
    <text evidence="9">The sequence shown here is derived from an EMBL/GenBank/DDBJ whole genome shotgun (WGS) entry which is preliminary data.</text>
</comment>
<keyword evidence="3" id="KW-0812">Transmembrane</keyword>
<dbReference type="PANTHER" id="PTHR14969">
    <property type="entry name" value="SPHINGOSINE-1-PHOSPHATE PHOSPHOHYDROLASE"/>
    <property type="match status" value="1"/>
</dbReference>
<evidence type="ECO:0000313" key="9">
    <source>
        <dbReference type="EMBL" id="KAA2240905.1"/>
    </source>
</evidence>
<dbReference type="PANTHER" id="PTHR14969:SF62">
    <property type="entry name" value="DECAPRENYLPHOSPHORYL-5-PHOSPHORIBOSE PHOSPHATASE RV3807C-RELATED"/>
    <property type="match status" value="1"/>
</dbReference>
<dbReference type="AlphaFoldDB" id="A0A5B2VPF8"/>
<keyword evidence="10" id="KW-1185">Reference proteome</keyword>
<evidence type="ECO:0000313" key="10">
    <source>
        <dbReference type="Proteomes" id="UP000324611"/>
    </source>
</evidence>
<dbReference type="Proteomes" id="UP000324611">
    <property type="component" value="Unassembled WGS sequence"/>
</dbReference>
<reference evidence="9 10" key="1">
    <citation type="submission" date="2019-09" db="EMBL/GenBank/DDBJ databases">
        <title>Chitinophaga ginsengihumi sp. nov., isolated from soil of ginseng rhizosphere.</title>
        <authorList>
            <person name="Lee J."/>
        </authorList>
    </citation>
    <scope>NUCLEOTIDE SEQUENCE [LARGE SCALE GENOMIC DNA]</scope>
    <source>
        <strain evidence="9 10">BN140078</strain>
    </source>
</reference>
<comment type="subcellular location">
    <subcellularLocation>
        <location evidence="1">Cell membrane</location>
        <topology evidence="1">Multi-pass membrane protein</topology>
    </subcellularLocation>
</comment>
<feature type="domain" description="Phosphatidic acid phosphatase type 2/haloperoxidase" evidence="8">
    <location>
        <begin position="146"/>
        <end position="261"/>
    </location>
</feature>
<gene>
    <name evidence="9" type="ORF">F0L74_20750</name>
</gene>
<proteinExistence type="predicted"/>
<dbReference type="EMBL" id="VUOC01000004">
    <property type="protein sequence ID" value="KAA2240905.1"/>
    <property type="molecule type" value="Genomic_DNA"/>
</dbReference>
<dbReference type="SUPFAM" id="SSF48317">
    <property type="entry name" value="Acid phosphatase/Vanadium-dependent haloperoxidase"/>
    <property type="match status" value="1"/>
</dbReference>